<dbReference type="STRING" id="1003232.J9DAN5"/>
<evidence type="ECO:0000256" key="7">
    <source>
        <dbReference type="ARBA" id="ARBA00023098"/>
    </source>
</evidence>
<evidence type="ECO:0000256" key="8">
    <source>
        <dbReference type="ARBA" id="ARBA00023136"/>
    </source>
</evidence>
<evidence type="ECO:0000256" key="2">
    <source>
        <dbReference type="ARBA" id="ARBA00005441"/>
    </source>
</evidence>
<comment type="caution">
    <text evidence="11">The sequence shown here is derived from an EMBL/GenBank/DDBJ whole genome shotgun (WGS) entry which is preliminary data.</text>
</comment>
<feature type="transmembrane region" description="Helical" evidence="9">
    <location>
        <begin position="213"/>
        <end position="234"/>
    </location>
</feature>
<organism evidence="11 12">
    <name type="scientific">Edhazardia aedis (strain USNM 41457)</name>
    <name type="common">Microsporidian parasite</name>
    <dbReference type="NCBI Taxonomy" id="1003232"/>
    <lineage>
        <taxon>Eukaryota</taxon>
        <taxon>Fungi</taxon>
        <taxon>Fungi incertae sedis</taxon>
        <taxon>Microsporidia</taxon>
        <taxon>Edhazardia</taxon>
    </lineage>
</organism>
<name>J9DAN5_EDHAE</name>
<dbReference type="GO" id="GO:0046513">
    <property type="term" value="P:ceramide biosynthetic process"/>
    <property type="evidence" value="ECO:0007669"/>
    <property type="project" value="TreeGrafter"/>
</dbReference>
<dbReference type="GO" id="GO:0000139">
    <property type="term" value="C:Golgi membrane"/>
    <property type="evidence" value="ECO:0007669"/>
    <property type="project" value="TreeGrafter"/>
</dbReference>
<evidence type="ECO:0000256" key="1">
    <source>
        <dbReference type="ARBA" id="ARBA00004141"/>
    </source>
</evidence>
<keyword evidence="3" id="KW-0808">Transferase</keyword>
<dbReference type="Proteomes" id="UP000003163">
    <property type="component" value="Unassembled WGS sequence"/>
</dbReference>
<protein>
    <recommendedName>
        <fullName evidence="10">Sphingomyelin synthase-like domain-containing protein</fullName>
    </recommendedName>
</protein>
<evidence type="ECO:0000256" key="5">
    <source>
        <dbReference type="ARBA" id="ARBA00022919"/>
    </source>
</evidence>
<evidence type="ECO:0000256" key="4">
    <source>
        <dbReference type="ARBA" id="ARBA00022692"/>
    </source>
</evidence>
<dbReference type="EMBL" id="AFBI03000013">
    <property type="protein sequence ID" value="EJW04821.1"/>
    <property type="molecule type" value="Genomic_DNA"/>
</dbReference>
<feature type="transmembrane region" description="Helical" evidence="9">
    <location>
        <begin position="101"/>
        <end position="119"/>
    </location>
</feature>
<keyword evidence="4 9" id="KW-0812">Transmembrane</keyword>
<comment type="similarity">
    <text evidence="2">Belongs to the sphingomyelin synthase family.</text>
</comment>
<feature type="transmembrane region" description="Helical" evidence="9">
    <location>
        <begin position="72"/>
        <end position="94"/>
    </location>
</feature>
<gene>
    <name evidence="11" type="ORF">EDEG_00991</name>
</gene>
<evidence type="ECO:0000256" key="3">
    <source>
        <dbReference type="ARBA" id="ARBA00022679"/>
    </source>
</evidence>
<proteinExistence type="inferred from homology"/>
<keyword evidence="12" id="KW-1185">Reference proteome</keyword>
<keyword evidence="6 9" id="KW-1133">Transmembrane helix</keyword>
<sequence>MKNFLIKIKEYYGLNKASAIIMFFIGVILISSLLMMNTMANISSFWSVDIDEKPLPDIVHEILPLSMTNQGIVLATVDISMYSFLVFTVLAVLTRRDAVNIGIRMFSTISISYLLRILIVTQTNLPSPTSNCRKIVKNFLTEFGQDRCGDLIYSGHTIPLTICIYTWLTYSFFKSFLGELLKNILRTRVAILGYSTLFMIIICRMHYTIDVILAIYSTTSVWIIYGLIWNKYLINEKYFNEIYRKDAKIQKDCNKNPRNLN</sequence>
<dbReference type="OrthoDB" id="422827at2759"/>
<keyword evidence="5" id="KW-0746">Sphingolipid metabolism</keyword>
<evidence type="ECO:0000313" key="12">
    <source>
        <dbReference type="Proteomes" id="UP000003163"/>
    </source>
</evidence>
<dbReference type="GO" id="GO:0005789">
    <property type="term" value="C:endoplasmic reticulum membrane"/>
    <property type="evidence" value="ECO:0007669"/>
    <property type="project" value="TreeGrafter"/>
</dbReference>
<evidence type="ECO:0000256" key="9">
    <source>
        <dbReference type="SAM" id="Phobius"/>
    </source>
</evidence>
<feature type="transmembrane region" description="Helical" evidence="9">
    <location>
        <begin position="20"/>
        <end position="40"/>
    </location>
</feature>
<dbReference type="AlphaFoldDB" id="J9DAN5"/>
<dbReference type="InterPro" id="IPR045221">
    <property type="entry name" value="Sphingomyelin_synth-like"/>
</dbReference>
<reference evidence="11 12" key="1">
    <citation type="submission" date="2011-08" db="EMBL/GenBank/DDBJ databases">
        <authorList>
            <person name="Liu Z.J."/>
            <person name="Shi F.L."/>
            <person name="Lu J.Q."/>
            <person name="Li M."/>
            <person name="Wang Z.L."/>
        </authorList>
    </citation>
    <scope>NUCLEOTIDE SEQUENCE [LARGE SCALE GENOMIC DNA]</scope>
    <source>
        <strain evidence="11 12">USNM 41457</strain>
    </source>
</reference>
<dbReference type="GO" id="GO:0033188">
    <property type="term" value="F:sphingomyelin synthase activity"/>
    <property type="evidence" value="ECO:0007669"/>
    <property type="project" value="TreeGrafter"/>
</dbReference>
<evidence type="ECO:0000313" key="11">
    <source>
        <dbReference type="EMBL" id="EJW04821.1"/>
    </source>
</evidence>
<dbReference type="InParanoid" id="J9DAN5"/>
<dbReference type="GO" id="GO:0005886">
    <property type="term" value="C:plasma membrane"/>
    <property type="evidence" value="ECO:0007669"/>
    <property type="project" value="TreeGrafter"/>
</dbReference>
<keyword evidence="7" id="KW-0443">Lipid metabolism</keyword>
<keyword evidence="8 9" id="KW-0472">Membrane</keyword>
<comment type="subcellular location">
    <subcellularLocation>
        <location evidence="1">Membrane</location>
        <topology evidence="1">Multi-pass membrane protein</topology>
    </subcellularLocation>
</comment>
<dbReference type="GO" id="GO:0047493">
    <property type="term" value="F:ceramide cholinephosphotransferase activity"/>
    <property type="evidence" value="ECO:0007669"/>
    <property type="project" value="TreeGrafter"/>
</dbReference>
<dbReference type="HOGENOM" id="CLU_1065687_0_0_1"/>
<dbReference type="OMA" id="DIIMICF"/>
<dbReference type="PANTHER" id="PTHR21290">
    <property type="entry name" value="SPHINGOMYELIN SYNTHETASE"/>
    <property type="match status" value="1"/>
</dbReference>
<accession>J9DAN5</accession>
<evidence type="ECO:0000256" key="6">
    <source>
        <dbReference type="ARBA" id="ARBA00022989"/>
    </source>
</evidence>
<dbReference type="Pfam" id="PF14360">
    <property type="entry name" value="PAP2_C"/>
    <property type="match status" value="1"/>
</dbReference>
<feature type="domain" description="Sphingomyelin synthase-like" evidence="10">
    <location>
        <begin position="148"/>
        <end position="225"/>
    </location>
</feature>
<feature type="transmembrane region" description="Helical" evidence="9">
    <location>
        <begin position="158"/>
        <end position="177"/>
    </location>
</feature>
<feature type="transmembrane region" description="Helical" evidence="9">
    <location>
        <begin position="189"/>
        <end position="207"/>
    </location>
</feature>
<dbReference type="InterPro" id="IPR025749">
    <property type="entry name" value="Sphingomyelin_synth-like_dom"/>
</dbReference>
<dbReference type="VEuPathDB" id="MicrosporidiaDB:EDEG_00991"/>
<evidence type="ECO:0000259" key="10">
    <source>
        <dbReference type="Pfam" id="PF14360"/>
    </source>
</evidence>
<reference evidence="12" key="2">
    <citation type="submission" date="2015-07" db="EMBL/GenBank/DDBJ databases">
        <title>Contrasting host-pathogen interactions and genome evolution in two generalist and specialist microsporidian pathogens of mosquitoes.</title>
        <authorList>
            <consortium name="The Broad Institute Genomics Platform"/>
            <consortium name="The Broad Institute Genome Sequencing Center for Infectious Disease"/>
            <person name="Cuomo C.A."/>
            <person name="Sanscrainte N.D."/>
            <person name="Goldberg J.M."/>
            <person name="Heiman D."/>
            <person name="Young S."/>
            <person name="Zeng Q."/>
            <person name="Becnel J.J."/>
            <person name="Birren B.W."/>
        </authorList>
    </citation>
    <scope>NUCLEOTIDE SEQUENCE [LARGE SCALE GENOMIC DNA]</scope>
    <source>
        <strain evidence="12">USNM 41457</strain>
    </source>
</reference>
<dbReference type="PANTHER" id="PTHR21290:SF25">
    <property type="entry name" value="SPHINGOMYELIN SYNTHASE-RELATED PROTEIN 1"/>
    <property type="match status" value="1"/>
</dbReference>